<evidence type="ECO:0000313" key="2">
    <source>
        <dbReference type="EMBL" id="COW95967.1"/>
    </source>
</evidence>
<organism evidence="1 4">
    <name type="scientific">Mycobacterium tuberculosis</name>
    <dbReference type="NCBI Taxonomy" id="1773"/>
    <lineage>
        <taxon>Bacteria</taxon>
        <taxon>Bacillati</taxon>
        <taxon>Actinomycetota</taxon>
        <taxon>Actinomycetes</taxon>
        <taxon>Mycobacteriales</taxon>
        <taxon>Mycobacteriaceae</taxon>
        <taxon>Mycobacterium</taxon>
        <taxon>Mycobacterium tuberculosis complex</taxon>
    </lineage>
</organism>
<name>A0A654U386_MYCTX</name>
<evidence type="ECO:0000313" key="3">
    <source>
        <dbReference type="Proteomes" id="UP000039021"/>
    </source>
</evidence>
<gene>
    <name evidence="1" type="ORF">ERS007657_02857</name>
    <name evidence="2" type="ORF">ERS007739_00404</name>
</gene>
<reference evidence="3 4" key="2">
    <citation type="submission" date="2015-03" db="EMBL/GenBank/DDBJ databases">
        <authorList>
            <consortium name="Pathogen Informatics"/>
        </authorList>
    </citation>
    <scope>NUCLEOTIDE SEQUENCE [LARGE SCALE GENOMIC DNA]</scope>
    <source>
        <strain evidence="1 4">C09601061</strain>
        <strain evidence="3">N09902308</strain>
    </source>
</reference>
<dbReference type="AlphaFoldDB" id="A0A654U386"/>
<sequence length="88" mass="9349">MASRSCARSSAVPDLASVPIRSTTSSRAIPMPLSRTVRVLAALSASISMCRSEVSTSRSLFRSASIRSLSSASEAFEINSRRNASLLE</sequence>
<dbReference type="Proteomes" id="UP000039021">
    <property type="component" value="Unassembled WGS sequence"/>
</dbReference>
<evidence type="ECO:0000313" key="1">
    <source>
        <dbReference type="EMBL" id="CFR90658.1"/>
    </source>
</evidence>
<reference evidence="2" key="1">
    <citation type="submission" date="2015-03" db="EMBL/GenBank/DDBJ databases">
        <authorList>
            <consortium name="Pathogen Informatics"/>
            <person name="Murphy D."/>
        </authorList>
    </citation>
    <scope>NUCLEOTIDE SEQUENCE</scope>
    <source>
        <strain evidence="2">N09902308</strain>
    </source>
</reference>
<evidence type="ECO:0000313" key="4">
    <source>
        <dbReference type="Proteomes" id="UP000046680"/>
    </source>
</evidence>
<dbReference type="EMBL" id="CSBK01000113">
    <property type="protein sequence ID" value="COW95967.1"/>
    <property type="molecule type" value="Genomic_DNA"/>
</dbReference>
<proteinExistence type="predicted"/>
<dbReference type="EMBL" id="CGCX01001205">
    <property type="protein sequence ID" value="CFR90658.1"/>
    <property type="molecule type" value="Genomic_DNA"/>
</dbReference>
<protein>
    <submittedName>
        <fullName evidence="1">Uncharacterized protein</fullName>
    </submittedName>
</protein>
<dbReference type="Proteomes" id="UP000046680">
    <property type="component" value="Unassembled WGS sequence"/>
</dbReference>
<accession>A0A654U386</accession>